<accession>A0A1B2HSX1</accession>
<dbReference type="STRING" id="1586287.BBK82_37490"/>
<evidence type="ECO:0000313" key="2">
    <source>
        <dbReference type="Proteomes" id="UP000093053"/>
    </source>
</evidence>
<proteinExistence type="predicted"/>
<name>A0A1B2HSX1_9PSEU</name>
<keyword evidence="2" id="KW-1185">Reference proteome</keyword>
<reference evidence="1 2" key="1">
    <citation type="submission" date="2016-07" db="EMBL/GenBank/DDBJ databases">
        <title>Complete genome sequence of the Lentzea guizhouensis DHS C013.</title>
        <authorList>
            <person name="Cao C."/>
        </authorList>
    </citation>
    <scope>NUCLEOTIDE SEQUENCE [LARGE SCALE GENOMIC DNA]</scope>
    <source>
        <strain evidence="1 2">DHS C013</strain>
    </source>
</reference>
<dbReference type="Proteomes" id="UP000093053">
    <property type="component" value="Chromosome"/>
</dbReference>
<organism evidence="1 2">
    <name type="scientific">Lentzea guizhouensis</name>
    <dbReference type="NCBI Taxonomy" id="1586287"/>
    <lineage>
        <taxon>Bacteria</taxon>
        <taxon>Bacillati</taxon>
        <taxon>Actinomycetota</taxon>
        <taxon>Actinomycetes</taxon>
        <taxon>Pseudonocardiales</taxon>
        <taxon>Pseudonocardiaceae</taxon>
        <taxon>Lentzea</taxon>
    </lineage>
</organism>
<gene>
    <name evidence="1" type="ORF">BBK82_37490</name>
</gene>
<sequence length="73" mass="7778">MRFDGGVDDERRCVALQAFLAKVGHAVVQRGGERLERGERTTAGDSCPKLQFWLIAAASASAYGAMPLGGPRT</sequence>
<dbReference type="KEGG" id="led:BBK82_37490"/>
<evidence type="ECO:0000313" key="1">
    <source>
        <dbReference type="EMBL" id="ANZ40836.1"/>
    </source>
</evidence>
<dbReference type="EMBL" id="CP016793">
    <property type="protein sequence ID" value="ANZ40836.1"/>
    <property type="molecule type" value="Genomic_DNA"/>
</dbReference>
<dbReference type="AlphaFoldDB" id="A0A1B2HSX1"/>
<protein>
    <submittedName>
        <fullName evidence="1">Uncharacterized protein</fullName>
    </submittedName>
</protein>